<evidence type="ECO:0000313" key="5">
    <source>
        <dbReference type="WBParaSite" id="SSLN_0000249401-mRNA-1"/>
    </source>
</evidence>
<dbReference type="WBParaSite" id="SSLN_0000249401-mRNA-1">
    <property type="protein sequence ID" value="SSLN_0000249401-mRNA-1"/>
    <property type="gene ID" value="SSLN_0000249401"/>
</dbReference>
<reference evidence="5" key="1">
    <citation type="submission" date="2016-06" db="UniProtKB">
        <authorList>
            <consortium name="WormBaseParasite"/>
        </authorList>
    </citation>
    <scope>IDENTIFICATION</scope>
</reference>
<dbReference type="EMBL" id="UYSU01032246">
    <property type="protein sequence ID" value="VDL88805.1"/>
    <property type="molecule type" value="Genomic_DNA"/>
</dbReference>
<evidence type="ECO:0000259" key="2">
    <source>
        <dbReference type="SMART" id="SM00973"/>
    </source>
</evidence>
<dbReference type="Proteomes" id="UP000275846">
    <property type="component" value="Unassembled WGS sequence"/>
</dbReference>
<evidence type="ECO:0000256" key="1">
    <source>
        <dbReference type="SAM" id="MobiDB-lite"/>
    </source>
</evidence>
<dbReference type="GO" id="GO:0051321">
    <property type="term" value="P:meiotic cell cycle"/>
    <property type="evidence" value="ECO:0007669"/>
    <property type="project" value="UniProtKB-KW"/>
</dbReference>
<keyword evidence="4" id="KW-1185">Reference proteome</keyword>
<dbReference type="PANTHER" id="PTHR47835">
    <property type="entry name" value="HFM1, ATP DEPENDENT DNA HELICASE HOMOLOG"/>
    <property type="match status" value="1"/>
</dbReference>
<dbReference type="GO" id="GO:0016787">
    <property type="term" value="F:hydrolase activity"/>
    <property type="evidence" value="ECO:0007669"/>
    <property type="project" value="UniProtKB-KW"/>
</dbReference>
<feature type="domain" description="SEC63" evidence="2">
    <location>
        <begin position="1"/>
        <end position="324"/>
    </location>
</feature>
<evidence type="ECO:0000313" key="3">
    <source>
        <dbReference type="EMBL" id="VDL88805.1"/>
    </source>
</evidence>
<name>A0A183SDX2_SCHSO</name>
<proteinExistence type="predicted"/>
<evidence type="ECO:0000313" key="4">
    <source>
        <dbReference type="Proteomes" id="UP000275846"/>
    </source>
</evidence>
<dbReference type="OrthoDB" id="6277565at2759"/>
<dbReference type="AlphaFoldDB" id="A0A183SDX2"/>
<accession>A0A183SDX2</accession>
<feature type="region of interest" description="Disordered" evidence="1">
    <location>
        <begin position="391"/>
        <end position="410"/>
    </location>
</feature>
<organism evidence="5">
    <name type="scientific">Schistocephalus solidus</name>
    <name type="common">Tapeworm</name>
    <dbReference type="NCBI Taxonomy" id="70667"/>
    <lineage>
        <taxon>Eukaryota</taxon>
        <taxon>Metazoa</taxon>
        <taxon>Spiralia</taxon>
        <taxon>Lophotrochozoa</taxon>
        <taxon>Platyhelminthes</taxon>
        <taxon>Cestoda</taxon>
        <taxon>Eucestoda</taxon>
        <taxon>Diphyllobothriidea</taxon>
        <taxon>Diphyllobothriidae</taxon>
        <taxon>Schistocephalus</taxon>
    </lineage>
</organism>
<dbReference type="InterPro" id="IPR052247">
    <property type="entry name" value="Meiotic_Crossover_Helicase"/>
</dbReference>
<protein>
    <submittedName>
        <fullName evidence="5">SEC63 domain-containing protein</fullName>
    </submittedName>
</protein>
<feature type="region of interest" description="Disordered" evidence="1">
    <location>
        <begin position="795"/>
        <end position="827"/>
    </location>
</feature>
<dbReference type="SUPFAM" id="SSF158702">
    <property type="entry name" value="Sec63 N-terminal domain-like"/>
    <property type="match status" value="1"/>
</dbReference>
<dbReference type="SMART" id="SM00973">
    <property type="entry name" value="Sec63"/>
    <property type="match status" value="1"/>
</dbReference>
<dbReference type="Gene3D" id="1.10.3380.10">
    <property type="entry name" value="Sec63 N-terminal domain-like domain"/>
    <property type="match status" value="1"/>
</dbReference>
<dbReference type="InterPro" id="IPR004179">
    <property type="entry name" value="Sec63-dom"/>
</dbReference>
<dbReference type="GO" id="GO:0043138">
    <property type="term" value="F:3'-5' DNA helicase activity"/>
    <property type="evidence" value="ECO:0007669"/>
    <property type="project" value="UniProtKB-EC"/>
</dbReference>
<dbReference type="Gene3D" id="1.10.150.20">
    <property type="entry name" value="5' to 3' exonuclease, C-terminal subdomain"/>
    <property type="match status" value="1"/>
</dbReference>
<dbReference type="STRING" id="70667.A0A183SDX2"/>
<dbReference type="PANTHER" id="PTHR47835:SF3">
    <property type="entry name" value="HELICASE FOR MEIOSIS 1"/>
    <property type="match status" value="1"/>
</dbReference>
<sequence length="923" mass="101980">MSEHFLGYSTVASFLQLSGYEKMNELISFVAKCREFGDISLRQQEKYLLNRLNKSSGLQKLRYPVPGSVSSPEAKISILLQAQLNDHILLDSTIQADANKIMICFIRTVIGLRSIVLLDEEQIQRTVKTFDENSLIEEFEERMEKNGFSCLIDIVELCKAVFYKLWPDHPLASIRQLPGIGKDFADRLASAGITSIAGIEKSGPRKIEEVLSRVRPFGDNIYEAALKVPKYELAVEQVLTNTPEVLSFNFVIRLVRSCGFDQAAFIVGDDKNRILLKRKITTSEIEAAGEWSQVVSIQRKSESLRLFVSLLSLNFCGPDDVMDCASLGMNFRGSRPYQLNPFLSSTTEAANRRSKNNFHVLTNCFKPGLGLTPSSTSPIGYRSRIKGSNTKLVRNHSRPPQNPSSFQYGTDSSFNKIKTPLIQTKIQNFFRKTKSFSEETPLHPSTDNKVPVKSSAELITPQTTLFRPPHSCEAKIHGLLGPDHPPQPVKRFKWDPRKVKHSTPNEKARGALLGSPTSEQVGKAVMNRTFGALLSSPPPLSSDGMERQPPLHTPFNLCYSADKIAHSTATLELSPRLALDISPIRPLDTEEGTELSTIENSESQHVSTPVASIKLTDMHSERQLSCSFAEPFPVKDCKEPGLNTLTLADSHKATHNCSGLEAVDSNNTYQSPPFAELKEDFLCHRGSTNANFAADIRSDGERRHSLIVNCHTSLDNSVASNSPHRPSTVDLDNFPVASCSRLPINTPTDQGKFSKKVSFGSLCNLRALTPGAKNPKTTDIDVGYGSEPMISLLQTKPSMPCPTSEIEETKNPKPGTSHSETTRKPMMAARSTDSDCLEENQLTTRDFDLICSGWEELATFICCYNILKDLSCDESLFVTMSAPRTPPPTPTYGDSVHGHSCLTVDSINTQVPCLSAAVNLSFN</sequence>
<dbReference type="Pfam" id="PF02889">
    <property type="entry name" value="Sec63"/>
    <property type="match status" value="1"/>
</dbReference>
<gene>
    <name evidence="3" type="ORF">SSLN_LOCUS2420</name>
</gene>
<reference evidence="3 4" key="2">
    <citation type="submission" date="2018-11" db="EMBL/GenBank/DDBJ databases">
        <authorList>
            <consortium name="Pathogen Informatics"/>
        </authorList>
    </citation>
    <scope>NUCLEOTIDE SEQUENCE [LARGE SCALE GENOMIC DNA]</scope>
    <source>
        <strain evidence="3 4">NST_G2</strain>
    </source>
</reference>